<protein>
    <submittedName>
        <fullName evidence="1">Uncharacterized protein</fullName>
    </submittedName>
</protein>
<dbReference type="Proteomes" id="UP000238479">
    <property type="component" value="Chromosome 4"/>
</dbReference>
<dbReference type="AlphaFoldDB" id="A0A2P6QP76"/>
<organism evidence="1 2">
    <name type="scientific">Rosa chinensis</name>
    <name type="common">China rose</name>
    <dbReference type="NCBI Taxonomy" id="74649"/>
    <lineage>
        <taxon>Eukaryota</taxon>
        <taxon>Viridiplantae</taxon>
        <taxon>Streptophyta</taxon>
        <taxon>Embryophyta</taxon>
        <taxon>Tracheophyta</taxon>
        <taxon>Spermatophyta</taxon>
        <taxon>Magnoliopsida</taxon>
        <taxon>eudicotyledons</taxon>
        <taxon>Gunneridae</taxon>
        <taxon>Pentapetalae</taxon>
        <taxon>rosids</taxon>
        <taxon>fabids</taxon>
        <taxon>Rosales</taxon>
        <taxon>Rosaceae</taxon>
        <taxon>Rosoideae</taxon>
        <taxon>Rosoideae incertae sedis</taxon>
        <taxon>Rosa</taxon>
    </lineage>
</organism>
<gene>
    <name evidence="1" type="ORF">RchiOBHm_Chr4g0386461</name>
</gene>
<keyword evidence="2" id="KW-1185">Reference proteome</keyword>
<name>A0A2P6QP76_ROSCH</name>
<proteinExistence type="predicted"/>
<comment type="caution">
    <text evidence="1">The sequence shown here is derived from an EMBL/GenBank/DDBJ whole genome shotgun (WGS) entry which is preliminary data.</text>
</comment>
<reference evidence="1 2" key="1">
    <citation type="journal article" date="2018" name="Nat. Genet.">
        <title>The Rosa genome provides new insights in the design of modern roses.</title>
        <authorList>
            <person name="Bendahmane M."/>
        </authorList>
    </citation>
    <scope>NUCLEOTIDE SEQUENCE [LARGE SCALE GENOMIC DNA]</scope>
    <source>
        <strain evidence="2">cv. Old Blush</strain>
    </source>
</reference>
<sequence length="54" mass="6064">MSDVQFNMWSCLVFLVCNVATSSINCTWVREHELSPILSAATILCCYLFTCADL</sequence>
<evidence type="ECO:0000313" key="1">
    <source>
        <dbReference type="EMBL" id="PRQ35982.1"/>
    </source>
</evidence>
<dbReference type="Gramene" id="PRQ35982">
    <property type="protein sequence ID" value="PRQ35982"/>
    <property type="gene ID" value="RchiOBHm_Chr4g0386461"/>
</dbReference>
<evidence type="ECO:0000313" key="2">
    <source>
        <dbReference type="Proteomes" id="UP000238479"/>
    </source>
</evidence>
<accession>A0A2P6QP76</accession>
<dbReference type="EMBL" id="PDCK01000042">
    <property type="protein sequence ID" value="PRQ35982.1"/>
    <property type="molecule type" value="Genomic_DNA"/>
</dbReference>